<protein>
    <submittedName>
        <fullName evidence="2">Uncharacterized protein</fullName>
    </submittedName>
</protein>
<comment type="caution">
    <text evidence="2">The sequence shown here is derived from an EMBL/GenBank/DDBJ whole genome shotgun (WGS) entry which is preliminary data.</text>
</comment>
<evidence type="ECO:0000313" key="3">
    <source>
        <dbReference type="Proteomes" id="UP000637628"/>
    </source>
</evidence>
<keyword evidence="3" id="KW-1185">Reference proteome</keyword>
<organism evidence="2 3">
    <name type="scientific">Paractinoplanes durhamensis</name>
    <dbReference type="NCBI Taxonomy" id="113563"/>
    <lineage>
        <taxon>Bacteria</taxon>
        <taxon>Bacillati</taxon>
        <taxon>Actinomycetota</taxon>
        <taxon>Actinomycetes</taxon>
        <taxon>Micromonosporales</taxon>
        <taxon>Micromonosporaceae</taxon>
        <taxon>Paractinoplanes</taxon>
    </lineage>
</organism>
<feature type="region of interest" description="Disordered" evidence="1">
    <location>
        <begin position="49"/>
        <end position="70"/>
    </location>
</feature>
<evidence type="ECO:0000313" key="2">
    <source>
        <dbReference type="EMBL" id="GIE07255.1"/>
    </source>
</evidence>
<proteinExistence type="predicted"/>
<dbReference type="EMBL" id="BOML01000075">
    <property type="protein sequence ID" value="GIE07255.1"/>
    <property type="molecule type" value="Genomic_DNA"/>
</dbReference>
<evidence type="ECO:0000256" key="1">
    <source>
        <dbReference type="SAM" id="MobiDB-lite"/>
    </source>
</evidence>
<accession>A0ABQ3ZBP6</accession>
<sequence length="70" mass="7055">MSSLVEGQSGRCGVAQAAPDGVREAAEYAPVCDRFAADVSHHLDLASLSRDPAGPALANDATAGVGCSRK</sequence>
<name>A0ABQ3ZBP6_9ACTN</name>
<gene>
    <name evidence="2" type="ORF">Adu01nite_86050</name>
</gene>
<reference evidence="2 3" key="1">
    <citation type="submission" date="2021-01" db="EMBL/GenBank/DDBJ databases">
        <title>Whole genome shotgun sequence of Actinoplanes durhamensis NBRC 14914.</title>
        <authorList>
            <person name="Komaki H."/>
            <person name="Tamura T."/>
        </authorList>
    </citation>
    <scope>NUCLEOTIDE SEQUENCE [LARGE SCALE GENOMIC DNA]</scope>
    <source>
        <strain evidence="2 3">NBRC 14914</strain>
    </source>
</reference>
<dbReference type="Proteomes" id="UP000637628">
    <property type="component" value="Unassembled WGS sequence"/>
</dbReference>
<dbReference type="RefSeq" id="WP_203735104.1">
    <property type="nucleotide sequence ID" value="NZ_BAAATX010000034.1"/>
</dbReference>